<protein>
    <recommendedName>
        <fullName evidence="5">Methyltransferase</fullName>
    </recommendedName>
</protein>
<feature type="compositionally biased region" description="Low complexity" evidence="2">
    <location>
        <begin position="90"/>
        <end position="105"/>
    </location>
</feature>
<dbReference type="VEuPathDB" id="FungiDB:SMAC_06901"/>
<dbReference type="GO" id="GO:0008168">
    <property type="term" value="F:methyltransferase activity"/>
    <property type="evidence" value="ECO:0007669"/>
    <property type="project" value="TreeGrafter"/>
</dbReference>
<evidence type="ECO:0000256" key="2">
    <source>
        <dbReference type="SAM" id="MobiDB-lite"/>
    </source>
</evidence>
<gene>
    <name evidence="3" type="ORF">SMACR_06901</name>
</gene>
<dbReference type="CDD" id="cd02440">
    <property type="entry name" value="AdoMet_MTases"/>
    <property type="match status" value="1"/>
</dbReference>
<dbReference type="SUPFAM" id="SSF53335">
    <property type="entry name" value="S-adenosyl-L-methionine-dependent methyltransferases"/>
    <property type="match status" value="1"/>
</dbReference>
<accession>A0A8S8ZZQ8</accession>
<comment type="similarity">
    <text evidence="1">Belongs to the methyltransferase superfamily. LaeA methyltransferase family.</text>
</comment>
<feature type="region of interest" description="Disordered" evidence="2">
    <location>
        <begin position="1"/>
        <end position="194"/>
    </location>
</feature>
<dbReference type="Gene3D" id="3.40.50.150">
    <property type="entry name" value="Vaccinia Virus protein VP39"/>
    <property type="match status" value="1"/>
</dbReference>
<reference evidence="3 4" key="1">
    <citation type="submission" date="2017-07" db="EMBL/GenBank/DDBJ databases">
        <title>Genome sequence of the Sordaria macrospora wild type strain R19027.</title>
        <authorList>
            <person name="Nowrousian M."/>
            <person name="Teichert I."/>
            <person name="Kueck U."/>
        </authorList>
    </citation>
    <scope>NUCLEOTIDE SEQUENCE [LARGE SCALE GENOMIC DNA]</scope>
    <source>
        <strain evidence="3 4">R19027</strain>
        <tissue evidence="3">Mycelium</tissue>
    </source>
</reference>
<evidence type="ECO:0000256" key="1">
    <source>
        <dbReference type="ARBA" id="ARBA00038158"/>
    </source>
</evidence>
<comment type="caution">
    <text evidence="3">The sequence shown here is derived from an EMBL/GenBank/DDBJ whole genome shotgun (WGS) entry which is preliminary data.</text>
</comment>
<evidence type="ECO:0000313" key="3">
    <source>
        <dbReference type="EMBL" id="KAA8633632.1"/>
    </source>
</evidence>
<dbReference type="Pfam" id="PF13489">
    <property type="entry name" value="Methyltransf_23"/>
    <property type="match status" value="1"/>
</dbReference>
<organism evidence="3 4">
    <name type="scientific">Sordaria macrospora</name>
    <dbReference type="NCBI Taxonomy" id="5147"/>
    <lineage>
        <taxon>Eukaryota</taxon>
        <taxon>Fungi</taxon>
        <taxon>Dikarya</taxon>
        <taxon>Ascomycota</taxon>
        <taxon>Pezizomycotina</taxon>
        <taxon>Sordariomycetes</taxon>
        <taxon>Sordariomycetidae</taxon>
        <taxon>Sordariales</taxon>
        <taxon>Sordariaceae</taxon>
        <taxon>Sordaria</taxon>
    </lineage>
</organism>
<feature type="compositionally biased region" description="Basic and acidic residues" evidence="2">
    <location>
        <begin position="161"/>
        <end position="172"/>
    </location>
</feature>
<dbReference type="PANTHER" id="PTHR43591:SF10">
    <property type="entry name" value="ABC TRANSMEMBRANE TYPE-1 DOMAIN-CONTAINING PROTEIN-RELATED"/>
    <property type="match status" value="1"/>
</dbReference>
<sequence length="485" mass="53586">MKSLRSKFFSTKMTASGDHPTAESASASARAHDATPSSSTANDATSKNAPKSNKTSAVQDPAAAEDSVAMHKSAPATADAPADEVANTTSSPVSDAPQQQQQASRASEDEETHEAPLLAPTTTYEQASSSSSSSQLKSGPYNNGSHNDGHEGQQNGHHGHHDNIEAAGHDDASDSDEFSLTEGYETRSTGSTSATSSIYAHTYEHGRRYQSYKNSRYPIPNDDAELSREDMKHAMLLELLDGQLVLAPLEKNPQNILDIGTGTGIWAIDAGDRWPMARVRGMDISPVQPLWVPPNVDFLVDDCEQEWLMREEVDYAHFRFMATVLKNLPVVLGHAYDALKPGGWIEFQELNCEVFCDDDTMSADDPVKFLYDLTQQAFAKFNMNITIPKILRQYLTDAGFVNIQCVVKKVPIGVWAKDKTLRLVGMYQKMAILEIMQALAGRPFDALGLDQVQKEIIMMEARKGLDNPKVHRYFNYYFWFAQKPQ</sequence>
<evidence type="ECO:0008006" key="5">
    <source>
        <dbReference type="Google" id="ProtNLM"/>
    </source>
</evidence>
<feature type="compositionally biased region" description="Polar residues" evidence="2">
    <location>
        <begin position="135"/>
        <end position="145"/>
    </location>
</feature>
<dbReference type="AlphaFoldDB" id="A0A8S8ZZQ8"/>
<feature type="compositionally biased region" description="Polar residues" evidence="2">
    <location>
        <begin position="35"/>
        <end position="58"/>
    </location>
</feature>
<dbReference type="Proteomes" id="UP000433876">
    <property type="component" value="Unassembled WGS sequence"/>
</dbReference>
<proteinExistence type="inferred from homology"/>
<evidence type="ECO:0000313" key="4">
    <source>
        <dbReference type="Proteomes" id="UP000433876"/>
    </source>
</evidence>
<dbReference type="EMBL" id="NMPR01000034">
    <property type="protein sequence ID" value="KAA8633632.1"/>
    <property type="molecule type" value="Genomic_DNA"/>
</dbReference>
<name>A0A8S8ZZQ8_SORMA</name>
<dbReference type="PANTHER" id="PTHR43591">
    <property type="entry name" value="METHYLTRANSFERASE"/>
    <property type="match status" value="1"/>
</dbReference>
<dbReference type="InterPro" id="IPR029063">
    <property type="entry name" value="SAM-dependent_MTases_sf"/>
</dbReference>